<dbReference type="STRING" id="211114.SAMN04489726_0186"/>
<evidence type="ECO:0000313" key="2">
    <source>
        <dbReference type="EMBL" id="SDM17722.1"/>
    </source>
</evidence>
<name>A0A1G9R344_ALLAB</name>
<accession>A0A1G9R344</accession>
<sequence length="325" mass="34094">MTGSSQPRYRAAFDVLAHALARCQDDGVTGTLNLLGSPGAVIHLRQGAVVAVQSPGAPGTDVLLLRSGRISEDDWMAALRAGAESRSQQAELVARGGIGVAELQVVAMMAAQDGAFATAAGTVDGYFVDDRPGDVLLSATSGIDLGWFLEETSRRLDALASLPFPVSPYRERVRPARDVDLSETALTDGQREVLVHATGRRSARDIAFATGRSVYAVTIEISRMLAGGVVEVVASTSAAALSLARAVAPRARPKRGSATRAVGTATNLLPRRLPGASGVDEFLAPSKAPGWHALPRLFDLVRASPPRTSGATRDEGPLEAERKRV</sequence>
<organism evidence="2 3">
    <name type="scientific">Allokutzneria albata</name>
    <name type="common">Kibdelosporangium albatum</name>
    <dbReference type="NCBI Taxonomy" id="211114"/>
    <lineage>
        <taxon>Bacteria</taxon>
        <taxon>Bacillati</taxon>
        <taxon>Actinomycetota</taxon>
        <taxon>Actinomycetes</taxon>
        <taxon>Pseudonocardiales</taxon>
        <taxon>Pseudonocardiaceae</taxon>
        <taxon>Allokutzneria</taxon>
    </lineage>
</organism>
<dbReference type="OrthoDB" id="4550778at2"/>
<dbReference type="Proteomes" id="UP000183376">
    <property type="component" value="Chromosome I"/>
</dbReference>
<proteinExistence type="predicted"/>
<dbReference type="EMBL" id="LT629701">
    <property type="protein sequence ID" value="SDM17722.1"/>
    <property type="molecule type" value="Genomic_DNA"/>
</dbReference>
<evidence type="ECO:0000313" key="3">
    <source>
        <dbReference type="Proteomes" id="UP000183376"/>
    </source>
</evidence>
<feature type="region of interest" description="Disordered" evidence="1">
    <location>
        <begin position="302"/>
        <end position="325"/>
    </location>
</feature>
<feature type="compositionally biased region" description="Basic and acidic residues" evidence="1">
    <location>
        <begin position="312"/>
        <end position="325"/>
    </location>
</feature>
<reference evidence="2 3" key="1">
    <citation type="submission" date="2016-10" db="EMBL/GenBank/DDBJ databases">
        <authorList>
            <person name="de Groot N.N."/>
        </authorList>
    </citation>
    <scope>NUCLEOTIDE SEQUENCE [LARGE SCALE GENOMIC DNA]</scope>
    <source>
        <strain evidence="2 3">DSM 44149</strain>
    </source>
</reference>
<protein>
    <submittedName>
        <fullName evidence="2">Uncharacterized protein</fullName>
    </submittedName>
</protein>
<dbReference type="AlphaFoldDB" id="A0A1G9R344"/>
<evidence type="ECO:0000256" key="1">
    <source>
        <dbReference type="SAM" id="MobiDB-lite"/>
    </source>
</evidence>
<gene>
    <name evidence="2" type="ORF">SAMN04489726_0186</name>
</gene>
<dbReference type="eggNOG" id="ENOG50336WV">
    <property type="taxonomic scope" value="Bacteria"/>
</dbReference>
<dbReference type="RefSeq" id="WP_052407257.1">
    <property type="nucleotide sequence ID" value="NZ_JOEF01000006.1"/>
</dbReference>
<keyword evidence="3" id="KW-1185">Reference proteome</keyword>